<name>A0ABD0XWT2_9HEMI</name>
<reference evidence="1 2" key="1">
    <citation type="submission" date="2024-07" db="EMBL/GenBank/DDBJ databases">
        <title>Chromosome-level genome assembly of the water stick insect Ranatra chinensis (Heteroptera: Nepidae).</title>
        <authorList>
            <person name="Liu X."/>
        </authorList>
    </citation>
    <scope>NUCLEOTIDE SEQUENCE [LARGE SCALE GENOMIC DNA]</scope>
    <source>
        <strain evidence="1">Cailab_2021Rc</strain>
        <tissue evidence="1">Muscle</tissue>
    </source>
</reference>
<accession>A0ABD0XWT2</accession>
<protein>
    <submittedName>
        <fullName evidence="1">Uncharacterized protein</fullName>
    </submittedName>
</protein>
<organism evidence="1 2">
    <name type="scientific">Ranatra chinensis</name>
    <dbReference type="NCBI Taxonomy" id="642074"/>
    <lineage>
        <taxon>Eukaryota</taxon>
        <taxon>Metazoa</taxon>
        <taxon>Ecdysozoa</taxon>
        <taxon>Arthropoda</taxon>
        <taxon>Hexapoda</taxon>
        <taxon>Insecta</taxon>
        <taxon>Pterygota</taxon>
        <taxon>Neoptera</taxon>
        <taxon>Paraneoptera</taxon>
        <taxon>Hemiptera</taxon>
        <taxon>Heteroptera</taxon>
        <taxon>Panheteroptera</taxon>
        <taxon>Nepomorpha</taxon>
        <taxon>Nepidae</taxon>
        <taxon>Ranatrinae</taxon>
        <taxon>Ranatra</taxon>
    </lineage>
</organism>
<dbReference type="EMBL" id="JBFDAA010000019">
    <property type="protein sequence ID" value="KAL1115717.1"/>
    <property type="molecule type" value="Genomic_DNA"/>
</dbReference>
<proteinExistence type="predicted"/>
<evidence type="ECO:0000313" key="2">
    <source>
        <dbReference type="Proteomes" id="UP001558652"/>
    </source>
</evidence>
<dbReference type="AlphaFoldDB" id="A0ABD0XWT2"/>
<keyword evidence="2" id="KW-1185">Reference proteome</keyword>
<sequence length="173" mass="19001">MLQLFRALGHGKDSVRVIRSWQQTDPPVSRMTVRGWWKLWGDGLGWGVTEGEEPPAAQWNVRVKIILFDELTGAETREVPRRVGACAGAPLMRNLKMKEPQVTPVPSSQVEGSVVDQLVMGIVKEMPTFDGNVADLEKRLTAAYQAGNHLASVSGFLPNAVITAEFGVLMPHN</sequence>
<gene>
    <name evidence="1" type="ORF">AAG570_006007</name>
</gene>
<comment type="caution">
    <text evidence="1">The sequence shown here is derived from an EMBL/GenBank/DDBJ whole genome shotgun (WGS) entry which is preliminary data.</text>
</comment>
<evidence type="ECO:0000313" key="1">
    <source>
        <dbReference type="EMBL" id="KAL1115717.1"/>
    </source>
</evidence>
<dbReference type="Proteomes" id="UP001558652">
    <property type="component" value="Unassembled WGS sequence"/>
</dbReference>